<reference evidence="27 28" key="9">
    <citation type="submission" date="2019-11" db="EMBL/GenBank/DDBJ databases">
        <title>Draft Genome Sequence of Plant Growth-Promoting Rhizosphere-Associated Bacteria.</title>
        <authorList>
            <person name="Vasilyev I.Y."/>
            <person name="Radchenko V."/>
            <person name="Ilnitskaya E.V."/>
        </authorList>
    </citation>
    <scope>NUCLEOTIDE SEQUENCE [LARGE SCALE GENOMIC DNA]</scope>
    <source>
        <strain evidence="8 28">VRA_01-1sq_f</strain>
        <strain evidence="7 27">VRA_1sq_f</strain>
    </source>
</reference>
<dbReference type="Proteomes" id="UP001213566">
    <property type="component" value="Unassembled WGS sequence"/>
</dbReference>
<evidence type="ECO:0000313" key="30">
    <source>
        <dbReference type="Proteomes" id="UP001224533"/>
    </source>
</evidence>
<dbReference type="EMBL" id="JAUIQT010000001">
    <property type="protein sequence ID" value="MDN4833623.1"/>
    <property type="molecule type" value="Genomic_DNA"/>
</dbReference>
<evidence type="ECO:0000313" key="10">
    <source>
        <dbReference type="EMBL" id="OQQ85174.1"/>
    </source>
</evidence>
<evidence type="ECO:0000313" key="17">
    <source>
        <dbReference type="EMBL" id="WII29208.1"/>
    </source>
</evidence>
<reference evidence="4" key="11">
    <citation type="journal article" date="2021" name="PeerJ">
        <title>Extensive microbial diversity within the chicken gut microbiome revealed by metagenomics and culture.</title>
        <authorList>
            <person name="Gilroy R."/>
            <person name="Ravi A."/>
            <person name="Getino M."/>
            <person name="Pursley I."/>
            <person name="Horton D.L."/>
            <person name="Alikhan N.F."/>
            <person name="Baker D."/>
            <person name="Gharbi K."/>
            <person name="Hall N."/>
            <person name="Watson M."/>
            <person name="Adriaenssens E.M."/>
            <person name="Foster-Nyarko E."/>
            <person name="Jarju S."/>
            <person name="Secka A."/>
            <person name="Antonio M."/>
            <person name="Oren A."/>
            <person name="Chaudhuri R.R."/>
            <person name="La Ragione R."/>
            <person name="Hildebrand F."/>
            <person name="Pallen M.J."/>
        </authorList>
    </citation>
    <scope>NUCLEOTIDE SEQUENCE</scope>
    <source>
        <strain evidence="4">CHK189-29639</strain>
    </source>
</reference>
<dbReference type="Proteomes" id="UP000437575">
    <property type="component" value="Unassembled WGS sequence"/>
</dbReference>
<dbReference type="EMBL" id="NFHF01000003">
    <property type="protein sequence ID" value="OUN19289.1"/>
    <property type="molecule type" value="Genomic_DNA"/>
</dbReference>
<evidence type="ECO:0000313" key="16">
    <source>
        <dbReference type="EMBL" id="WHS16982.1"/>
    </source>
</evidence>
<evidence type="ECO:0000313" key="19">
    <source>
        <dbReference type="Proteomes" id="UP000094723"/>
    </source>
</evidence>
<evidence type="ECO:0000313" key="7">
    <source>
        <dbReference type="EMBL" id="MSE05900.1"/>
    </source>
</evidence>
<dbReference type="EMBL" id="NBEB01000035">
    <property type="protein sequence ID" value="OQQ85174.1"/>
    <property type="molecule type" value="Genomic_DNA"/>
</dbReference>
<dbReference type="EMBL" id="CP020858">
    <property type="protein sequence ID" value="ARU19519.1"/>
    <property type="molecule type" value="Genomic_DNA"/>
</dbReference>
<dbReference type="Pfam" id="PF11184">
    <property type="entry name" value="DUF2969"/>
    <property type="match status" value="1"/>
</dbReference>
<dbReference type="EMBL" id="NBEF01000015">
    <property type="protein sequence ID" value="OQQ91077.1"/>
    <property type="molecule type" value="Genomic_DNA"/>
</dbReference>
<evidence type="ECO:0000313" key="4">
    <source>
        <dbReference type="EMBL" id="HJG16085.1"/>
    </source>
</evidence>
<reference evidence="4" key="12">
    <citation type="submission" date="2021-09" db="EMBL/GenBank/DDBJ databases">
        <authorList>
            <person name="Gilroy R."/>
        </authorList>
    </citation>
    <scope>NUCLEOTIDE SEQUENCE</scope>
    <source>
        <strain evidence="4">CHK189-29639</strain>
    </source>
</reference>
<dbReference type="Proteomes" id="UP000094723">
    <property type="component" value="Chromosome"/>
</dbReference>
<dbReference type="Proteomes" id="UP001224533">
    <property type="component" value="Chromosome"/>
</dbReference>
<evidence type="ECO:0000313" key="25">
    <source>
        <dbReference type="Proteomes" id="UP000218139"/>
    </source>
</evidence>
<dbReference type="EMBL" id="NBEY01000031">
    <property type="protein sequence ID" value="OQR25671.1"/>
    <property type="molecule type" value="Genomic_DNA"/>
</dbReference>
<dbReference type="EMBL" id="QAGV01000001">
    <property type="protein sequence ID" value="PTR98892.1"/>
    <property type="molecule type" value="Genomic_DNA"/>
</dbReference>
<dbReference type="KEGG" id="lsj:LSJ_0653"/>
<dbReference type="Proteomes" id="UP000195378">
    <property type="component" value="Chromosome"/>
</dbReference>
<dbReference type="EMBL" id="LXZO01000141">
    <property type="protein sequence ID" value="PAY43902.1"/>
    <property type="molecule type" value="Genomic_DNA"/>
</dbReference>
<dbReference type="Proteomes" id="UP000467635">
    <property type="component" value="Unassembled WGS sequence"/>
</dbReference>
<evidence type="ECO:0000313" key="1">
    <source>
        <dbReference type="EMBL" id="AIR10347.1"/>
    </source>
</evidence>
<dbReference type="Proteomes" id="UP000029488">
    <property type="component" value="Chromosome"/>
</dbReference>
<dbReference type="EMBL" id="CP017107">
    <property type="protein sequence ID" value="AOO74148.1"/>
    <property type="molecule type" value="Genomic_DNA"/>
</dbReference>
<dbReference type="Proteomes" id="UP000759256">
    <property type="component" value="Unassembled WGS sequence"/>
</dbReference>
<dbReference type="AlphaFoldDB" id="A0A089RUT9"/>
<reference evidence="3 23" key="5">
    <citation type="submission" date="2017-04" db="EMBL/GenBank/DDBJ databases">
        <title>Complete genome sequence of Lactobacillus salivarius ZLS006, a probiotic strain isolated from healthy piglet.</title>
        <authorList>
            <person name="Zhang D."/>
        </authorList>
    </citation>
    <scope>NUCLEOTIDE SEQUENCE [LARGE SCALE GENOMIC DNA]</scope>
    <source>
        <strain evidence="3 23">ZLS006</strain>
    </source>
</reference>
<dbReference type="EMBL" id="JARKHV010000002">
    <property type="protein sequence ID" value="MDF4186061.1"/>
    <property type="molecule type" value="Genomic_DNA"/>
</dbReference>
<evidence type="ECO:0000313" key="20">
    <source>
        <dbReference type="Proteomes" id="UP000192353"/>
    </source>
</evidence>
<accession>A0A089RUT9</accession>
<dbReference type="GeneID" id="89465397"/>
<reference evidence="17" key="15">
    <citation type="submission" date="2023-04" db="EMBL/GenBank/DDBJ databases">
        <title>Four porcine-derived lactic acid bacteria strains analyses and their evaluation as potential probiotics based on genomics.</title>
        <authorList>
            <person name="Niu D."/>
        </authorList>
    </citation>
    <scope>NUCLEOTIDE SEQUENCE</scope>
    <source>
        <strain evidence="17">ZSA5</strain>
    </source>
</reference>
<reference evidence="9 29" key="10">
    <citation type="journal article" date="2020" name="Food Funct.">
        <title>Screening of Lactobacillus salivarius strains from the feces of Chinese populations and the evaluation of their effects against intestinal inflammation in mice.</title>
        <authorList>
            <person name="Zhai Q."/>
            <person name="Shen X."/>
            <person name="Cen S."/>
            <person name="Zhang C."/>
            <person name="Tian F."/>
            <person name="Zhao J."/>
            <person name="Zhang H."/>
            <person name="Xue Y."/>
            <person name="Chen W."/>
        </authorList>
    </citation>
    <scope>NUCLEOTIDE SEQUENCE [LARGE SCALE GENOMIC DNA]</scope>
    <source>
        <strain evidence="9 29">FYNDL5_1.scaf</strain>
    </source>
</reference>
<evidence type="ECO:0000313" key="11">
    <source>
        <dbReference type="EMBL" id="OQQ91077.1"/>
    </source>
</evidence>
<evidence type="ECO:0000313" key="27">
    <source>
        <dbReference type="Proteomes" id="UP000437575"/>
    </source>
</evidence>
<dbReference type="EMBL" id="VSUB01000001">
    <property type="protein sequence ID" value="MYY64009.1"/>
    <property type="molecule type" value="Genomic_DNA"/>
</dbReference>
<evidence type="ECO:0000313" key="26">
    <source>
        <dbReference type="Proteomes" id="UP000244552"/>
    </source>
</evidence>
<evidence type="ECO:0000313" key="22">
    <source>
        <dbReference type="Proteomes" id="UP000192638"/>
    </source>
</evidence>
<dbReference type="Proteomes" id="UP000192575">
    <property type="component" value="Unassembled WGS sequence"/>
</dbReference>
<dbReference type="Proteomes" id="UP001174888">
    <property type="component" value="Unassembled WGS sequence"/>
</dbReference>
<organism evidence="1 18">
    <name type="scientific">Ligilactobacillus salivarius</name>
    <dbReference type="NCBI Taxonomy" id="1624"/>
    <lineage>
        <taxon>Bacteria</taxon>
        <taxon>Bacillati</taxon>
        <taxon>Bacillota</taxon>
        <taxon>Bacilli</taxon>
        <taxon>Lactobacillales</taxon>
        <taxon>Lactobacillaceae</taxon>
        <taxon>Ligilactobacillus</taxon>
    </lineage>
</organism>
<sequence>MSKREKNIEILEVEKIVDNNTITELTTKDQEVIGRILQDGKRYIAELKNGETFRVSSQAEAMEILLREYHLHR</sequence>
<dbReference type="Proteomes" id="UP000192353">
    <property type="component" value="Unassembled WGS sequence"/>
</dbReference>
<evidence type="ECO:0000313" key="5">
    <source>
        <dbReference type="EMBL" id="MDF4186061.1"/>
    </source>
</evidence>
<evidence type="ECO:0000313" key="13">
    <source>
        <dbReference type="EMBL" id="OUN19289.1"/>
    </source>
</evidence>
<dbReference type="EMBL" id="WKKZ01000475">
    <property type="protein sequence ID" value="MSE05900.1"/>
    <property type="molecule type" value="Genomic_DNA"/>
</dbReference>
<dbReference type="InterPro" id="IPR021351">
    <property type="entry name" value="DUF2969"/>
</dbReference>
<reference evidence="1 18" key="1">
    <citation type="journal article" date="2014" name="BMC Genomics">
        <title>Unusual genome complexity in Lactobacillus salivarius JCM1046.</title>
        <authorList>
            <person name="Raftis E.J."/>
            <person name="Forde B.M."/>
            <person name="Claesson M.J."/>
            <person name="O'Toole P.W."/>
        </authorList>
    </citation>
    <scope>NUCLEOTIDE SEQUENCE [LARGE SCALE GENOMIC DNA]</scope>
    <source>
        <strain evidence="1 18">JCM1046</strain>
    </source>
</reference>
<reference evidence="24" key="6">
    <citation type="submission" date="2017-04" db="EMBL/GenBank/DDBJ databases">
        <title>Function of individual gut microbiota members based on whole genome sequencing of pure cultures obtained from chicken caecum.</title>
        <authorList>
            <person name="Medvecky M."/>
            <person name="Cejkova D."/>
            <person name="Polansky O."/>
            <person name="Karasova D."/>
            <person name="Kubasova T."/>
            <person name="Cizek A."/>
            <person name="Rychlik I."/>
        </authorList>
    </citation>
    <scope>NUCLEOTIDE SEQUENCE [LARGE SCALE GENOMIC DNA]</scope>
    <source>
        <strain evidence="24">An84</strain>
    </source>
</reference>
<reference evidence="5" key="14">
    <citation type="submission" date="2023-02" db="EMBL/GenBank/DDBJ databases">
        <title>Draft Whole-Genome Sequences of competitive exclusion Lactobacillus salivarius strains for Poultry.</title>
        <authorList>
            <person name="Ma L.M."/>
            <person name="Lopez-Guerra N."/>
            <person name="Zhang G."/>
        </authorList>
    </citation>
    <scope>NUCLEOTIDE SEQUENCE</scope>
    <source>
        <strain evidence="5">Salm-9</strain>
    </source>
</reference>
<dbReference type="EMBL" id="CP123971">
    <property type="protein sequence ID" value="WII29208.1"/>
    <property type="molecule type" value="Genomic_DNA"/>
</dbReference>
<dbReference type="EMBL" id="WKKX01000228">
    <property type="protein sequence ID" value="MSE08302.1"/>
    <property type="molecule type" value="Genomic_DNA"/>
</dbReference>
<evidence type="ECO:0000313" key="23">
    <source>
        <dbReference type="Proteomes" id="UP000195378"/>
    </source>
</evidence>
<evidence type="ECO:0000313" key="28">
    <source>
        <dbReference type="Proteomes" id="UP000467635"/>
    </source>
</evidence>
<proteinExistence type="predicted"/>
<dbReference type="Proteomes" id="UP000471678">
    <property type="component" value="Unassembled WGS sequence"/>
</dbReference>
<evidence type="ECO:0000313" key="15">
    <source>
        <dbReference type="EMBL" id="PTR98892.1"/>
    </source>
</evidence>
<evidence type="ECO:0000313" key="29">
    <source>
        <dbReference type="Proteomes" id="UP000471678"/>
    </source>
</evidence>
<reference evidence="14 25" key="2">
    <citation type="submission" date="2016-05" db="EMBL/GenBank/DDBJ databases">
        <authorList>
            <person name="Lee J.-Y."/>
            <person name="Kim E.B."/>
            <person name="Choi Y.-J."/>
        </authorList>
    </citation>
    <scope>NUCLEOTIDE SEQUENCE [LARGE SCALE GENOMIC DNA]</scope>
    <source>
        <strain evidence="14 25">KLA006</strain>
    </source>
</reference>
<dbReference type="EMBL" id="DYVK01000075">
    <property type="protein sequence ID" value="HJG16085.1"/>
    <property type="molecule type" value="Genomic_DNA"/>
</dbReference>
<evidence type="ECO:0000313" key="18">
    <source>
        <dbReference type="Proteomes" id="UP000029488"/>
    </source>
</evidence>
<dbReference type="EMBL" id="CP114509">
    <property type="protein sequence ID" value="WHS16982.1"/>
    <property type="molecule type" value="Genomic_DNA"/>
</dbReference>
<reference evidence="20 21" key="4">
    <citation type="submission" date="2017-03" db="EMBL/GenBank/DDBJ databases">
        <title>Phylogenomics and comparative genomics of Lactobacillus salivarius, a mammalian gut commensal.</title>
        <authorList>
            <person name="Harris H.M."/>
        </authorList>
    </citation>
    <scope>NUCLEOTIDE SEQUENCE [LARGE SCALE GENOMIC DNA]</scope>
    <source>
        <strain evidence="12 20">AH4231</strain>
        <strain evidence="11 21">JCM 1047</strain>
        <strain evidence="10 22">LMG 14477</strain>
    </source>
</reference>
<dbReference type="Proteomes" id="UP001231316">
    <property type="component" value="Chromosome"/>
</dbReference>
<dbReference type="Proteomes" id="UP000218139">
    <property type="component" value="Unassembled WGS sequence"/>
</dbReference>
<evidence type="ECO:0000313" key="24">
    <source>
        <dbReference type="Proteomes" id="UP000196255"/>
    </source>
</evidence>
<dbReference type="Proteomes" id="UP000196255">
    <property type="component" value="Unassembled WGS sequence"/>
</dbReference>
<reference evidence="16 30" key="13">
    <citation type="submission" date="2022-12" db="EMBL/GenBank/DDBJ databases">
        <title>Assessment of beneficial effects and identification of host adaptation-associated genes of Ligilactobacillus salivarius isolated from Meles meles.</title>
        <authorList>
            <person name="Wang Y."/>
        </authorList>
    </citation>
    <scope>NUCLEOTIDE SEQUENCE [LARGE SCALE GENOMIC DNA]</scope>
    <source>
        <strain evidence="16 30">S35</strain>
    </source>
</reference>
<gene>
    <name evidence="14" type="ORF">A8C52_11175</name>
    <name evidence="13" type="ORF">B5G36_01890</name>
    <name evidence="12" type="ORF">B6U37_03200</name>
    <name evidence="11" type="ORF">B6U56_03330</name>
    <name evidence="10" type="ORF">B6U60_02775</name>
    <name evidence="3" type="ORF">B7R82_05755</name>
    <name evidence="2" type="ORF">BHF65_07930</name>
    <name evidence="15" type="ORF">DBP89_01825</name>
    <name evidence="9" type="ORF">FYL25_00915</name>
    <name evidence="8" type="ORF">GKC33_06150</name>
    <name evidence="7" type="ORF">GKC34_08835</name>
    <name evidence="4" type="ORF">K8V06_08125</name>
    <name evidence="1" type="ORF">LSJ_0653</name>
    <name evidence="16" type="ORF">O2U02_05610</name>
    <name evidence="5" type="ORF">PV940_03305</name>
    <name evidence="17" type="ORF">QFE45_03655</name>
    <name evidence="6" type="ORF">QYC35_05155</name>
</gene>
<dbReference type="RefSeq" id="WP_003699952.1">
    <property type="nucleotide sequence ID" value="NZ_CABMGV010000001.1"/>
</dbReference>
<evidence type="ECO:0000313" key="14">
    <source>
        <dbReference type="EMBL" id="PAY43902.1"/>
    </source>
</evidence>
<dbReference type="Proteomes" id="UP000192638">
    <property type="component" value="Unassembled WGS sequence"/>
</dbReference>
<evidence type="ECO:0000313" key="12">
    <source>
        <dbReference type="EMBL" id="OQR25671.1"/>
    </source>
</evidence>
<evidence type="ECO:0000313" key="6">
    <source>
        <dbReference type="EMBL" id="MDN4833623.1"/>
    </source>
</evidence>
<evidence type="ECO:0000313" key="3">
    <source>
        <dbReference type="EMBL" id="ARU19519.1"/>
    </source>
</evidence>
<reference evidence="2 19" key="3">
    <citation type="submission" date="2016-09" db="EMBL/GenBank/DDBJ databases">
        <title>Complete Genome Sequence of Lactobacillus salivarius Jin.</title>
        <authorList>
            <person name="Jin N."/>
            <person name="Li C."/>
            <person name="Wang M."/>
            <person name="Ren D."/>
            <person name="Di Y."/>
            <person name="Pan R."/>
            <person name="Du S."/>
            <person name="Lu H."/>
            <person name="Li X."/>
            <person name="Tian M."/>
        </authorList>
    </citation>
    <scope>NUCLEOTIDE SEQUENCE [LARGE SCALE GENOMIC DNA]</scope>
    <source>
        <strain evidence="2 19">CICC 23174</strain>
    </source>
</reference>
<evidence type="ECO:0000313" key="8">
    <source>
        <dbReference type="EMBL" id="MSE08302.1"/>
    </source>
</evidence>
<protein>
    <submittedName>
        <fullName evidence="4">DUF2969 domain-containing protein</fullName>
    </submittedName>
    <submittedName>
        <fullName evidence="7">DUF2969 family protein</fullName>
    </submittedName>
</protein>
<evidence type="ECO:0000313" key="9">
    <source>
        <dbReference type="EMBL" id="MYY64009.1"/>
    </source>
</evidence>
<name>A0A089RUT9_9LACO</name>
<dbReference type="EMBL" id="CP007646">
    <property type="protein sequence ID" value="AIR10347.1"/>
    <property type="molecule type" value="Genomic_DNA"/>
</dbReference>
<reference evidence="6" key="16">
    <citation type="submission" date="2023-07" db="EMBL/GenBank/DDBJ databases">
        <title>Complete genome sequence of Ligilactobacillus salivarius SRCM217594 isolated from Gallus gallus domesticus feces.</title>
        <authorList>
            <person name="Yang H.-G."/>
            <person name="Ryu M.-S."/>
            <person name="Ha G.-S."/>
            <person name="Yang H.-J."/>
            <person name="Jeong D.-Y."/>
        </authorList>
    </citation>
    <scope>NUCLEOTIDE SEQUENCE</scope>
    <source>
        <strain evidence="6">SRCM217594</strain>
    </source>
</reference>
<reference evidence="15 26" key="8">
    <citation type="journal article" date="2018" name="Genome Announc.">
        <title>Fifty-Six Draft Genome Sequences of 10 Lactobacillus Species from 22 Commercial Dietary Supplements.</title>
        <authorList>
            <person name="Gangiredla J."/>
            <person name="Barnaba T.J."/>
            <person name="Mammel M.K."/>
            <person name="Lacher D.W."/>
            <person name="Elkins C.A."/>
            <person name="Lampel K.A."/>
            <person name="Whitehouse C.A."/>
            <person name="Tartera C."/>
        </authorList>
    </citation>
    <scope>NUCLEOTIDE SEQUENCE [LARGE SCALE GENOMIC DNA]</scope>
    <source>
        <strain evidence="15 26">DS11_12</strain>
    </source>
</reference>
<evidence type="ECO:0000313" key="2">
    <source>
        <dbReference type="EMBL" id="AOO74148.1"/>
    </source>
</evidence>
<dbReference type="Proteomes" id="UP000244552">
    <property type="component" value="Unassembled WGS sequence"/>
</dbReference>
<reference evidence="13" key="7">
    <citation type="journal article" date="2018" name="BMC Genomics">
        <title>Whole genome sequencing and function prediction of 133 gut anaerobes isolated from chicken caecum in pure cultures.</title>
        <authorList>
            <person name="Medvecky M."/>
            <person name="Cejkova D."/>
            <person name="Polansky O."/>
            <person name="Karasova D."/>
            <person name="Kubasova T."/>
            <person name="Cizek A."/>
            <person name="Rychlik I."/>
        </authorList>
    </citation>
    <scope>NUCLEOTIDE SEQUENCE</scope>
    <source>
        <strain evidence="13">An84</strain>
    </source>
</reference>
<evidence type="ECO:0000313" key="21">
    <source>
        <dbReference type="Proteomes" id="UP000192575"/>
    </source>
</evidence>